<dbReference type="AlphaFoldDB" id="U6H009"/>
<reference evidence="1" key="2">
    <citation type="submission" date="2013-10" db="EMBL/GenBank/DDBJ databases">
        <authorList>
            <person name="Aslett M."/>
        </authorList>
    </citation>
    <scope>NUCLEOTIDE SEQUENCE</scope>
    <source>
        <strain evidence="1">Houghton</strain>
    </source>
</reference>
<dbReference type="RefSeq" id="XP_013246874.1">
    <property type="nucleotide sequence ID" value="XM_013391420.1"/>
</dbReference>
<evidence type="ECO:0000313" key="2">
    <source>
        <dbReference type="Proteomes" id="UP000018050"/>
    </source>
</evidence>
<dbReference type="Proteomes" id="UP000018050">
    <property type="component" value="Unassembled WGS sequence"/>
</dbReference>
<dbReference type="VEuPathDB" id="ToxoDB:EAH_00048130"/>
<name>U6H009_EIMAC</name>
<protein>
    <submittedName>
        <fullName evidence="1">Uncharacterized protein</fullName>
    </submittedName>
</protein>
<sequence>MLNVLNGTCCGTVNSCNEANVCATDDERKNLPFQAVRLYGIHERTEEDPGNQLVGTRCSLSRLRAIPEQQSLRFAVS</sequence>
<evidence type="ECO:0000313" key="1">
    <source>
        <dbReference type="EMBL" id="CDI84079.1"/>
    </source>
</evidence>
<accession>U6H009</accession>
<proteinExistence type="predicted"/>
<dbReference type="GeneID" id="25272883"/>
<reference evidence="1" key="1">
    <citation type="submission" date="2013-10" db="EMBL/GenBank/DDBJ databases">
        <title>Genomic analysis of the causative agents of coccidiosis in chickens.</title>
        <authorList>
            <person name="Reid A.J."/>
            <person name="Blake D."/>
            <person name="Billington K."/>
            <person name="Browne H."/>
            <person name="Dunn M."/>
            <person name="Hung S."/>
            <person name="Kawahara F."/>
            <person name="Miranda-Saavedra D."/>
            <person name="Mourier T."/>
            <person name="Nagra H."/>
            <person name="Otto T.D."/>
            <person name="Rawlings N."/>
            <person name="Sanchez A."/>
            <person name="Sanders M."/>
            <person name="Subramaniam C."/>
            <person name="Tay Y."/>
            <person name="Dear P."/>
            <person name="Doerig C."/>
            <person name="Gruber A."/>
            <person name="Parkinson J."/>
            <person name="Shirley M."/>
            <person name="Wan K.L."/>
            <person name="Berriman M."/>
            <person name="Tomley F."/>
            <person name="Pain A."/>
        </authorList>
    </citation>
    <scope>NUCLEOTIDE SEQUENCE</scope>
    <source>
        <strain evidence="1">Houghton</strain>
    </source>
</reference>
<organism evidence="1 2">
    <name type="scientific">Eimeria acervulina</name>
    <name type="common">Coccidian parasite</name>
    <dbReference type="NCBI Taxonomy" id="5801"/>
    <lineage>
        <taxon>Eukaryota</taxon>
        <taxon>Sar</taxon>
        <taxon>Alveolata</taxon>
        <taxon>Apicomplexa</taxon>
        <taxon>Conoidasida</taxon>
        <taxon>Coccidia</taxon>
        <taxon>Eucoccidiorida</taxon>
        <taxon>Eimeriorina</taxon>
        <taxon>Eimeriidae</taxon>
        <taxon>Eimeria</taxon>
    </lineage>
</organism>
<keyword evidence="2" id="KW-1185">Reference proteome</keyword>
<gene>
    <name evidence="1" type="ORF">EAH_00048130</name>
</gene>
<dbReference type="EMBL" id="HG673579">
    <property type="protein sequence ID" value="CDI84079.1"/>
    <property type="molecule type" value="Genomic_DNA"/>
</dbReference>